<feature type="transmembrane region" description="Helical" evidence="1">
    <location>
        <begin position="48"/>
        <end position="71"/>
    </location>
</feature>
<dbReference type="Pfam" id="PF18895">
    <property type="entry name" value="T4SS_pilin"/>
    <property type="match status" value="1"/>
</dbReference>
<accession>A0A1F6NY59</accession>
<evidence type="ECO:0000313" key="4">
    <source>
        <dbReference type="Proteomes" id="UP000177907"/>
    </source>
</evidence>
<dbReference type="InterPro" id="IPR043993">
    <property type="entry name" value="T4SS_pilin"/>
</dbReference>
<organism evidence="3 4">
    <name type="scientific">Candidatus Magasanikbacteria bacterium RIFOXYC2_FULL_42_28</name>
    <dbReference type="NCBI Taxonomy" id="1798704"/>
    <lineage>
        <taxon>Bacteria</taxon>
        <taxon>Candidatus Magasanikiibacteriota</taxon>
    </lineage>
</organism>
<sequence length="126" mass="13209">MLLVLATFLLLSPSVALAQEFNDNNDMQENLEILGVKIGLGDANPMVIIARIIKIGLGFMGVILLLIILSAGFQFMTSGGDETKTAAAKKSFYSAIIGTIIILMSYSIVSLVINTVGDATGASTAI</sequence>
<feature type="signal peptide" evidence="2">
    <location>
        <begin position="1"/>
        <end position="18"/>
    </location>
</feature>
<evidence type="ECO:0000256" key="1">
    <source>
        <dbReference type="SAM" id="Phobius"/>
    </source>
</evidence>
<comment type="caution">
    <text evidence="3">The sequence shown here is derived from an EMBL/GenBank/DDBJ whole genome shotgun (WGS) entry which is preliminary data.</text>
</comment>
<evidence type="ECO:0000256" key="2">
    <source>
        <dbReference type="SAM" id="SignalP"/>
    </source>
</evidence>
<keyword evidence="1" id="KW-0472">Membrane</keyword>
<protein>
    <submittedName>
        <fullName evidence="3">Uncharacterized protein</fullName>
    </submittedName>
</protein>
<feature type="transmembrane region" description="Helical" evidence="1">
    <location>
        <begin position="92"/>
        <end position="113"/>
    </location>
</feature>
<dbReference type="STRING" id="1798704.A3J93_00585"/>
<keyword evidence="1" id="KW-1133">Transmembrane helix</keyword>
<dbReference type="EMBL" id="MFQZ01000001">
    <property type="protein sequence ID" value="OGH88584.1"/>
    <property type="molecule type" value="Genomic_DNA"/>
</dbReference>
<name>A0A1F6NY59_9BACT</name>
<keyword evidence="2" id="KW-0732">Signal</keyword>
<proteinExistence type="predicted"/>
<gene>
    <name evidence="3" type="ORF">A3J93_00585</name>
</gene>
<dbReference type="AlphaFoldDB" id="A0A1F6NY59"/>
<dbReference type="Proteomes" id="UP000177907">
    <property type="component" value="Unassembled WGS sequence"/>
</dbReference>
<evidence type="ECO:0000313" key="3">
    <source>
        <dbReference type="EMBL" id="OGH88584.1"/>
    </source>
</evidence>
<feature type="chain" id="PRO_5009525868" evidence="2">
    <location>
        <begin position="19"/>
        <end position="126"/>
    </location>
</feature>
<keyword evidence="1" id="KW-0812">Transmembrane</keyword>
<reference evidence="3 4" key="1">
    <citation type="journal article" date="2016" name="Nat. Commun.">
        <title>Thousands of microbial genomes shed light on interconnected biogeochemical processes in an aquifer system.</title>
        <authorList>
            <person name="Anantharaman K."/>
            <person name="Brown C.T."/>
            <person name="Hug L.A."/>
            <person name="Sharon I."/>
            <person name="Castelle C.J."/>
            <person name="Probst A.J."/>
            <person name="Thomas B.C."/>
            <person name="Singh A."/>
            <person name="Wilkins M.J."/>
            <person name="Karaoz U."/>
            <person name="Brodie E.L."/>
            <person name="Williams K.H."/>
            <person name="Hubbard S.S."/>
            <person name="Banfield J.F."/>
        </authorList>
    </citation>
    <scope>NUCLEOTIDE SEQUENCE [LARGE SCALE GENOMIC DNA]</scope>
</reference>